<dbReference type="InterPro" id="IPR029068">
    <property type="entry name" value="Glyas_Bleomycin-R_OHBP_Dase"/>
</dbReference>
<sequence length="301" mass="32886">MKNDLARNARAVDHLVLPVAQLAEARARLTRLGFTVAPDAQHPFGTANACSFFADDTYLEMLAVDRPALYQAANVRSNSFTLRDQAYRFRNGADGFSGIAFKTADSRADHAEFKRRGISGGQMVEFSRAFVNAEGKREKASFRLAFAADLRAPDAFFFTCQRLAYPKTDRSHLTVHANGVVGLRSILMCETEPGDFAALLQGLFHAAMTKGNDGTLEFRLSNCNIEAIPARLFASRFGGHVPDLHGRGLRLAGLIFNTASLAVLEQLLDRNGVAFERKDGRILVPAASGQGTLFLFEGVNQ</sequence>
<feature type="domain" description="Glyoxalase-like" evidence="1">
    <location>
        <begin position="12"/>
        <end position="203"/>
    </location>
</feature>
<dbReference type="EMBL" id="JBHSEL010000053">
    <property type="protein sequence ID" value="MFC4625268.1"/>
    <property type="molecule type" value="Genomic_DNA"/>
</dbReference>
<name>A0ABV9H4E0_9HYPH</name>
<dbReference type="SUPFAM" id="SSF54593">
    <property type="entry name" value="Glyoxalase/Bleomycin resistance protein/Dihydroxybiphenyl dioxygenase"/>
    <property type="match status" value="1"/>
</dbReference>
<dbReference type="PANTHER" id="PTHR40265:SF1">
    <property type="entry name" value="GLYOXALASE-LIKE DOMAIN-CONTAINING PROTEIN"/>
    <property type="match status" value="1"/>
</dbReference>
<evidence type="ECO:0000259" key="1">
    <source>
        <dbReference type="Pfam" id="PF13468"/>
    </source>
</evidence>
<gene>
    <name evidence="2" type="ORF">ACFO1V_08540</name>
</gene>
<dbReference type="Proteomes" id="UP001596042">
    <property type="component" value="Unassembled WGS sequence"/>
</dbReference>
<dbReference type="Gene3D" id="3.10.180.10">
    <property type="entry name" value="2,3-Dihydroxybiphenyl 1,2-Dioxygenase, domain 1"/>
    <property type="match status" value="1"/>
</dbReference>
<proteinExistence type="predicted"/>
<evidence type="ECO:0000313" key="2">
    <source>
        <dbReference type="EMBL" id="MFC4625268.1"/>
    </source>
</evidence>
<keyword evidence="3" id="KW-1185">Reference proteome</keyword>
<dbReference type="RefSeq" id="WP_374829434.1">
    <property type="nucleotide sequence ID" value="NZ_JBHEEZ010000001.1"/>
</dbReference>
<dbReference type="Pfam" id="PF13468">
    <property type="entry name" value="Glyoxalase_3"/>
    <property type="match status" value="1"/>
</dbReference>
<evidence type="ECO:0000313" key="3">
    <source>
        <dbReference type="Proteomes" id="UP001596042"/>
    </source>
</evidence>
<organism evidence="2 3">
    <name type="scientific">Daeguia caeni</name>
    <dbReference type="NCBI Taxonomy" id="439612"/>
    <lineage>
        <taxon>Bacteria</taxon>
        <taxon>Pseudomonadati</taxon>
        <taxon>Pseudomonadota</taxon>
        <taxon>Alphaproteobacteria</taxon>
        <taxon>Hyphomicrobiales</taxon>
        <taxon>Brucellaceae</taxon>
        <taxon>Daeguia</taxon>
    </lineage>
</organism>
<dbReference type="PANTHER" id="PTHR40265">
    <property type="entry name" value="BLL2707 PROTEIN"/>
    <property type="match status" value="1"/>
</dbReference>
<dbReference type="InterPro" id="IPR025870">
    <property type="entry name" value="Glyoxalase-like_dom"/>
</dbReference>
<reference evidence="3" key="1">
    <citation type="journal article" date="2019" name="Int. J. Syst. Evol. Microbiol.">
        <title>The Global Catalogue of Microorganisms (GCM) 10K type strain sequencing project: providing services to taxonomists for standard genome sequencing and annotation.</title>
        <authorList>
            <consortium name="The Broad Institute Genomics Platform"/>
            <consortium name="The Broad Institute Genome Sequencing Center for Infectious Disease"/>
            <person name="Wu L."/>
            <person name="Ma J."/>
        </authorList>
    </citation>
    <scope>NUCLEOTIDE SEQUENCE [LARGE SCALE GENOMIC DNA]</scope>
    <source>
        <strain evidence="3">CGMCC 1.15731</strain>
    </source>
</reference>
<accession>A0ABV9H4E0</accession>
<protein>
    <submittedName>
        <fullName evidence="2">VOC family protein</fullName>
    </submittedName>
</protein>
<comment type="caution">
    <text evidence="2">The sequence shown here is derived from an EMBL/GenBank/DDBJ whole genome shotgun (WGS) entry which is preliminary data.</text>
</comment>